<evidence type="ECO:0000313" key="8">
    <source>
        <dbReference type="Proteomes" id="UP001551482"/>
    </source>
</evidence>
<gene>
    <name evidence="7" type="ORF">AB0C36_30025</name>
</gene>
<dbReference type="EMBL" id="JBEZFP010000098">
    <property type="protein sequence ID" value="MEU8137740.1"/>
    <property type="molecule type" value="Genomic_DNA"/>
</dbReference>
<dbReference type="Pfam" id="PF00440">
    <property type="entry name" value="TetR_N"/>
    <property type="match status" value="1"/>
</dbReference>
<dbReference type="InterPro" id="IPR050109">
    <property type="entry name" value="HTH-type_TetR-like_transc_reg"/>
</dbReference>
<dbReference type="InterPro" id="IPR009057">
    <property type="entry name" value="Homeodomain-like_sf"/>
</dbReference>
<dbReference type="SUPFAM" id="SSF48498">
    <property type="entry name" value="Tetracyclin repressor-like, C-terminal domain"/>
    <property type="match status" value="1"/>
</dbReference>
<dbReference type="Proteomes" id="UP001551482">
    <property type="component" value="Unassembled WGS sequence"/>
</dbReference>
<evidence type="ECO:0000313" key="7">
    <source>
        <dbReference type="EMBL" id="MEU8137740.1"/>
    </source>
</evidence>
<evidence type="ECO:0000256" key="3">
    <source>
        <dbReference type="ARBA" id="ARBA00023163"/>
    </source>
</evidence>
<proteinExistence type="predicted"/>
<protein>
    <submittedName>
        <fullName evidence="7">Helix-turn-helix domain-containing protein</fullName>
    </submittedName>
</protein>
<keyword evidence="1" id="KW-0805">Transcription regulation</keyword>
<feature type="domain" description="HTH tetR-type" evidence="6">
    <location>
        <begin position="39"/>
        <end position="98"/>
    </location>
</feature>
<evidence type="ECO:0000259" key="6">
    <source>
        <dbReference type="PROSITE" id="PS50977"/>
    </source>
</evidence>
<feature type="compositionally biased region" description="Basic and acidic residues" evidence="5">
    <location>
        <begin position="263"/>
        <end position="273"/>
    </location>
</feature>
<organism evidence="7 8">
    <name type="scientific">Streptodolium elevatio</name>
    <dbReference type="NCBI Taxonomy" id="3157996"/>
    <lineage>
        <taxon>Bacteria</taxon>
        <taxon>Bacillati</taxon>
        <taxon>Actinomycetota</taxon>
        <taxon>Actinomycetes</taxon>
        <taxon>Kitasatosporales</taxon>
        <taxon>Streptomycetaceae</taxon>
        <taxon>Streptodolium</taxon>
    </lineage>
</organism>
<reference evidence="7 8" key="1">
    <citation type="submission" date="2024-06" db="EMBL/GenBank/DDBJ databases">
        <title>The Natural Products Discovery Center: Release of the First 8490 Sequenced Strains for Exploring Actinobacteria Biosynthetic Diversity.</title>
        <authorList>
            <person name="Kalkreuter E."/>
            <person name="Kautsar S.A."/>
            <person name="Yang D."/>
            <person name="Bader C.D."/>
            <person name="Teijaro C.N."/>
            <person name="Fluegel L."/>
            <person name="Davis C.M."/>
            <person name="Simpson J.R."/>
            <person name="Lauterbach L."/>
            <person name="Steele A.D."/>
            <person name="Gui C."/>
            <person name="Meng S."/>
            <person name="Li G."/>
            <person name="Viehrig K."/>
            <person name="Ye F."/>
            <person name="Su P."/>
            <person name="Kiefer A.F."/>
            <person name="Nichols A."/>
            <person name="Cepeda A.J."/>
            <person name="Yan W."/>
            <person name="Fan B."/>
            <person name="Jiang Y."/>
            <person name="Adhikari A."/>
            <person name="Zheng C.-J."/>
            <person name="Schuster L."/>
            <person name="Cowan T.M."/>
            <person name="Smanski M.J."/>
            <person name="Chevrette M.G."/>
            <person name="De Carvalho L.P.S."/>
            <person name="Shen B."/>
        </authorList>
    </citation>
    <scope>NUCLEOTIDE SEQUENCE [LARGE SCALE GENOMIC DNA]</scope>
    <source>
        <strain evidence="7 8">NPDC048946</strain>
    </source>
</reference>
<dbReference type="InterPro" id="IPR036271">
    <property type="entry name" value="Tet_transcr_reg_TetR-rel_C_sf"/>
</dbReference>
<feature type="DNA-binding region" description="H-T-H motif" evidence="4">
    <location>
        <begin position="61"/>
        <end position="80"/>
    </location>
</feature>
<dbReference type="Gene3D" id="1.10.357.10">
    <property type="entry name" value="Tetracycline Repressor, domain 2"/>
    <property type="match status" value="1"/>
</dbReference>
<name>A0ABV3DPQ8_9ACTN</name>
<evidence type="ECO:0000256" key="1">
    <source>
        <dbReference type="ARBA" id="ARBA00023015"/>
    </source>
</evidence>
<keyword evidence="2 4" id="KW-0238">DNA-binding</keyword>
<dbReference type="PROSITE" id="PS50977">
    <property type="entry name" value="HTH_TETR_2"/>
    <property type="match status" value="1"/>
</dbReference>
<sequence>MTRHHRSDAAHPVCTDEADVLGAAVRRPPLGRGRQSEAERNDFLVLAAAREVFTTRGAQATVAAVAHRAGVGVGTLYRRYGSKTELIQTLCRLTMEQMIAEAEAALADDADPWGAFARFVQRCIRLRAGAVSIVAGTIPVTPDMIETSDRASTLLQAVVDRAREGGGLRGDVSLVDIQRLIELFGRYPGSFPLDGDHPAELLAEELHARERLVALALDGLRAPAGSLPGPAPTWADYQRRWISAFAPPPSAEAEADAGSEAGRTSESELRTRSESVPGTAHEAAHEARYEAADELPPE</sequence>
<evidence type="ECO:0000256" key="2">
    <source>
        <dbReference type="ARBA" id="ARBA00023125"/>
    </source>
</evidence>
<evidence type="ECO:0000256" key="5">
    <source>
        <dbReference type="SAM" id="MobiDB-lite"/>
    </source>
</evidence>
<dbReference type="PRINTS" id="PR00455">
    <property type="entry name" value="HTHTETR"/>
</dbReference>
<keyword evidence="8" id="KW-1185">Reference proteome</keyword>
<feature type="region of interest" description="Disordered" evidence="5">
    <location>
        <begin position="247"/>
        <end position="298"/>
    </location>
</feature>
<accession>A0ABV3DPQ8</accession>
<comment type="caution">
    <text evidence="7">The sequence shown here is derived from an EMBL/GenBank/DDBJ whole genome shotgun (WGS) entry which is preliminary data.</text>
</comment>
<dbReference type="PANTHER" id="PTHR30055:SF234">
    <property type="entry name" value="HTH-TYPE TRANSCRIPTIONAL REGULATOR BETI"/>
    <property type="match status" value="1"/>
</dbReference>
<dbReference type="InterPro" id="IPR001647">
    <property type="entry name" value="HTH_TetR"/>
</dbReference>
<dbReference type="PANTHER" id="PTHR30055">
    <property type="entry name" value="HTH-TYPE TRANSCRIPTIONAL REGULATOR RUTR"/>
    <property type="match status" value="1"/>
</dbReference>
<keyword evidence="3" id="KW-0804">Transcription</keyword>
<evidence type="ECO:0000256" key="4">
    <source>
        <dbReference type="PROSITE-ProRule" id="PRU00335"/>
    </source>
</evidence>
<dbReference type="RefSeq" id="WP_358360074.1">
    <property type="nucleotide sequence ID" value="NZ_JBEZFP010000098.1"/>
</dbReference>
<feature type="compositionally biased region" description="Basic and acidic residues" evidence="5">
    <location>
        <begin position="282"/>
        <end position="291"/>
    </location>
</feature>
<dbReference type="SUPFAM" id="SSF46689">
    <property type="entry name" value="Homeodomain-like"/>
    <property type="match status" value="1"/>
</dbReference>